<dbReference type="AlphaFoldDB" id="A0A0N5AA73"/>
<name>A0A0N5AA73_9BILA</name>
<reference evidence="3" key="1">
    <citation type="submission" date="2017-02" db="UniProtKB">
        <authorList>
            <consortium name="WormBaseParasite"/>
        </authorList>
    </citation>
    <scope>IDENTIFICATION</scope>
</reference>
<dbReference type="Proteomes" id="UP000046393">
    <property type="component" value="Unplaced"/>
</dbReference>
<evidence type="ECO:0000313" key="2">
    <source>
        <dbReference type="Proteomes" id="UP000046393"/>
    </source>
</evidence>
<organism evidence="2 3">
    <name type="scientific">Syphacia muris</name>
    <dbReference type="NCBI Taxonomy" id="451379"/>
    <lineage>
        <taxon>Eukaryota</taxon>
        <taxon>Metazoa</taxon>
        <taxon>Ecdysozoa</taxon>
        <taxon>Nematoda</taxon>
        <taxon>Chromadorea</taxon>
        <taxon>Rhabditida</taxon>
        <taxon>Spirurina</taxon>
        <taxon>Oxyuridomorpha</taxon>
        <taxon>Oxyuroidea</taxon>
        <taxon>Oxyuridae</taxon>
        <taxon>Syphacia</taxon>
    </lineage>
</organism>
<evidence type="ECO:0000313" key="3">
    <source>
        <dbReference type="WBParaSite" id="SMUV_0000104001-mRNA-1"/>
    </source>
</evidence>
<keyword evidence="2" id="KW-1185">Reference proteome</keyword>
<dbReference type="Gene3D" id="3.60.21.10">
    <property type="match status" value="1"/>
</dbReference>
<dbReference type="InterPro" id="IPR051158">
    <property type="entry name" value="Metallophosphoesterase_sf"/>
</dbReference>
<protein>
    <submittedName>
        <fullName evidence="3">Metallophos domain-containing protein</fullName>
    </submittedName>
</protein>
<dbReference type="SUPFAM" id="SSF56300">
    <property type="entry name" value="Metallo-dependent phosphatases"/>
    <property type="match status" value="1"/>
</dbReference>
<feature type="domain" description="Calcineurin-like phosphoesterase" evidence="1">
    <location>
        <begin position="29"/>
        <end position="193"/>
    </location>
</feature>
<dbReference type="GO" id="GO:0016787">
    <property type="term" value="F:hydrolase activity"/>
    <property type="evidence" value="ECO:0007669"/>
    <property type="project" value="InterPro"/>
</dbReference>
<sequence>MNIYNFLIVFGFKEITLKINDLPDEANGLRFALLSDLHAGNCVTRTEIAQVVEVVNAQHVDAVLIAGDAVDGERNETFDRLGPLQFLRSNFGTFYVSGNHEYYYGDAMEWFKQFQEYGIQILDNKNVLINGVCLAGVNDYSSGRSGIKGHTFDPQTALKGCQADRPVVVLSHNPAATPEIIHNAKRMRVDLILS</sequence>
<dbReference type="InterPro" id="IPR004843">
    <property type="entry name" value="Calcineurin-like_PHP"/>
</dbReference>
<dbReference type="PANTHER" id="PTHR31302">
    <property type="entry name" value="TRANSMEMBRANE PROTEIN WITH METALLOPHOSPHOESTERASE DOMAIN-RELATED"/>
    <property type="match status" value="1"/>
</dbReference>
<dbReference type="WBParaSite" id="SMUV_0000104001-mRNA-1">
    <property type="protein sequence ID" value="SMUV_0000104001-mRNA-1"/>
    <property type="gene ID" value="SMUV_0000104001"/>
</dbReference>
<accession>A0A0N5AA73</accession>
<dbReference type="PANTHER" id="PTHR31302:SF30">
    <property type="entry name" value="CALCINEURIN-LIKE PHOSPHOESTERASE DOMAIN-CONTAINING PROTEIN"/>
    <property type="match status" value="1"/>
</dbReference>
<proteinExistence type="predicted"/>
<evidence type="ECO:0000259" key="1">
    <source>
        <dbReference type="Pfam" id="PF00149"/>
    </source>
</evidence>
<dbReference type="Pfam" id="PF00149">
    <property type="entry name" value="Metallophos"/>
    <property type="match status" value="1"/>
</dbReference>
<dbReference type="InterPro" id="IPR029052">
    <property type="entry name" value="Metallo-depent_PP-like"/>
</dbReference>